<sequence>MADPAKKRGKPGEVFFVTFGTCLEVYMSAKVRSRSTGIPRARRPLTPAMILWTPPVMNASNDDGNSKPGHARHTKGLLRMYVPRVPPVFGDRNCLLNIDLPCTQTLRTLRQRLSGIFGPTRPNARHQLATWSEVDLLRSQRRNGDALRDGYYSPPSVFPSPPQLPEMTILPLSSEVTFTMIHDAIPTISSSTSSIPAVVPILNPPKLHRKSFMHLESTNSCLSQSEQSYTLHSYVTAPSSPASARHTLPSKTSSIPASQKMGRGEPSYATRPLPNLPSRFSSPSPGSSAHTATPRGVQTPTPSPSCRSFSPSLPPSPSSSDPGTYAQVPRLTFTDPLTSSNISNISTESLFEIDIHQWPSPPQSPTRPRINKASSTLLLNPNPNPNLNLNPHPHPNLNPPAIAFNKYRLSHSEPSSPIRTTHERSKSVPNSCLATVEVSLGGVGLGHYLAVPGVIELPGPMKEGVPVCFTLLAPSRAVITAYCAFHARTRIVAKEEGARLKVVLESGAAMEGMRVYAVGVAGEDRNVDGEGEEYGEDAISFFVEESSVTLAELAIGVARASF</sequence>
<evidence type="ECO:0000256" key="1">
    <source>
        <dbReference type="SAM" id="MobiDB-lite"/>
    </source>
</evidence>
<keyword evidence="3" id="KW-1185">Reference proteome</keyword>
<evidence type="ECO:0000313" key="2">
    <source>
        <dbReference type="EMBL" id="KIJ38503.1"/>
    </source>
</evidence>
<organism evidence="2 3">
    <name type="scientific">Sphaerobolus stellatus (strain SS14)</name>
    <dbReference type="NCBI Taxonomy" id="990650"/>
    <lineage>
        <taxon>Eukaryota</taxon>
        <taxon>Fungi</taxon>
        <taxon>Dikarya</taxon>
        <taxon>Basidiomycota</taxon>
        <taxon>Agaricomycotina</taxon>
        <taxon>Agaricomycetes</taxon>
        <taxon>Phallomycetidae</taxon>
        <taxon>Geastrales</taxon>
        <taxon>Sphaerobolaceae</taxon>
        <taxon>Sphaerobolus</taxon>
    </lineage>
</organism>
<protein>
    <submittedName>
        <fullName evidence="2">Uncharacterized protein</fullName>
    </submittedName>
</protein>
<dbReference type="HOGENOM" id="CLU_484990_0_0_1"/>
<feature type="compositionally biased region" description="Low complexity" evidence="1">
    <location>
        <begin position="277"/>
        <end position="288"/>
    </location>
</feature>
<feature type="region of interest" description="Disordered" evidence="1">
    <location>
        <begin position="375"/>
        <end position="397"/>
    </location>
</feature>
<feature type="region of interest" description="Disordered" evidence="1">
    <location>
        <begin position="237"/>
        <end position="328"/>
    </location>
</feature>
<dbReference type="Proteomes" id="UP000054279">
    <property type="component" value="Unassembled WGS sequence"/>
</dbReference>
<accession>A0A0C9U689</accession>
<evidence type="ECO:0000313" key="3">
    <source>
        <dbReference type="Proteomes" id="UP000054279"/>
    </source>
</evidence>
<dbReference type="AlphaFoldDB" id="A0A0C9U689"/>
<feature type="compositionally biased region" description="Low complexity" evidence="1">
    <location>
        <begin position="377"/>
        <end position="391"/>
    </location>
</feature>
<gene>
    <name evidence="2" type="ORF">M422DRAFT_258872</name>
</gene>
<name>A0A0C9U689_SPHS4</name>
<reference evidence="2 3" key="1">
    <citation type="submission" date="2014-06" db="EMBL/GenBank/DDBJ databases">
        <title>Evolutionary Origins and Diversification of the Mycorrhizal Mutualists.</title>
        <authorList>
            <consortium name="DOE Joint Genome Institute"/>
            <consortium name="Mycorrhizal Genomics Consortium"/>
            <person name="Kohler A."/>
            <person name="Kuo A."/>
            <person name="Nagy L.G."/>
            <person name="Floudas D."/>
            <person name="Copeland A."/>
            <person name="Barry K.W."/>
            <person name="Cichocki N."/>
            <person name="Veneault-Fourrey C."/>
            <person name="LaButti K."/>
            <person name="Lindquist E.A."/>
            <person name="Lipzen A."/>
            <person name="Lundell T."/>
            <person name="Morin E."/>
            <person name="Murat C."/>
            <person name="Riley R."/>
            <person name="Ohm R."/>
            <person name="Sun H."/>
            <person name="Tunlid A."/>
            <person name="Henrissat B."/>
            <person name="Grigoriev I.V."/>
            <person name="Hibbett D.S."/>
            <person name="Martin F."/>
        </authorList>
    </citation>
    <scope>NUCLEOTIDE SEQUENCE [LARGE SCALE GENOMIC DNA]</scope>
    <source>
        <strain evidence="2 3">SS14</strain>
    </source>
</reference>
<dbReference type="EMBL" id="KN837160">
    <property type="protein sequence ID" value="KIJ38503.1"/>
    <property type="molecule type" value="Genomic_DNA"/>
</dbReference>
<proteinExistence type="predicted"/>